<dbReference type="Proteomes" id="UP000823588">
    <property type="component" value="Unassembled WGS sequence"/>
</dbReference>
<dbReference type="InterPro" id="IPR055707">
    <property type="entry name" value="DUF7283"/>
</dbReference>
<dbReference type="RefSeq" id="WP_209485888.1">
    <property type="nucleotide sequence ID" value="NZ_JAGGKQ010000016.1"/>
</dbReference>
<proteinExistence type="predicted"/>
<organism evidence="1 2">
    <name type="scientific">Halorubrum alkaliphilum</name>
    <dbReference type="NCBI Taxonomy" id="261290"/>
    <lineage>
        <taxon>Archaea</taxon>
        <taxon>Methanobacteriati</taxon>
        <taxon>Methanobacteriota</taxon>
        <taxon>Stenosarchaea group</taxon>
        <taxon>Halobacteria</taxon>
        <taxon>Halobacteriales</taxon>
        <taxon>Haloferacaceae</taxon>
        <taxon>Halorubrum</taxon>
    </lineage>
</organism>
<evidence type="ECO:0000313" key="1">
    <source>
        <dbReference type="EMBL" id="MBP1923134.1"/>
    </source>
</evidence>
<sequence length="160" mass="16907">MFETNLDATYAWLGLAAVSIVTAGVVATLPASPPPDADGVAHTIDSVAGSDYVATAEHGVSADRLRITPRTVEIDGGGVVARSTIGESPITPVPPRGTGADDRLRRVLDGVSPETVFDDSGEFAAAAEHERTLEHEWRVAPDRITVKRVHYDETHVTLVG</sequence>
<dbReference type="Pfam" id="PF23954">
    <property type="entry name" value="DUF7283"/>
    <property type="match status" value="1"/>
</dbReference>
<dbReference type="EMBL" id="JAGGKQ010000016">
    <property type="protein sequence ID" value="MBP1923134.1"/>
    <property type="molecule type" value="Genomic_DNA"/>
</dbReference>
<keyword evidence="2" id="KW-1185">Reference proteome</keyword>
<dbReference type="OrthoDB" id="157493at2157"/>
<accession>A0A8T4GF37</accession>
<name>A0A8T4GF37_9EURY</name>
<protein>
    <submittedName>
        <fullName evidence="1">Uncharacterized protein</fullName>
    </submittedName>
</protein>
<evidence type="ECO:0000313" key="2">
    <source>
        <dbReference type="Proteomes" id="UP000823588"/>
    </source>
</evidence>
<comment type="caution">
    <text evidence="1">The sequence shown here is derived from an EMBL/GenBank/DDBJ whole genome shotgun (WGS) entry which is preliminary data.</text>
</comment>
<dbReference type="AlphaFoldDB" id="A0A8T4GF37"/>
<reference evidence="1" key="1">
    <citation type="submission" date="2021-03" db="EMBL/GenBank/DDBJ databases">
        <title>Genomic Encyclopedia of Type Strains, Phase IV (KMG-IV): sequencing the most valuable type-strain genomes for metagenomic binning, comparative biology and taxonomic classification.</title>
        <authorList>
            <person name="Goeker M."/>
        </authorList>
    </citation>
    <scope>NUCLEOTIDE SEQUENCE</scope>
    <source>
        <strain evidence="1">DSM 23564</strain>
    </source>
</reference>
<gene>
    <name evidence="1" type="ORF">J2751_002172</name>
</gene>